<proteinExistence type="predicted"/>
<protein>
    <submittedName>
        <fullName evidence="1">Uncharacterized protein</fullName>
    </submittedName>
</protein>
<accession>A0A8X6J8V2</accession>
<evidence type="ECO:0000313" key="1">
    <source>
        <dbReference type="EMBL" id="GFQ96840.1"/>
    </source>
</evidence>
<keyword evidence="2" id="KW-1185">Reference proteome</keyword>
<organism evidence="1 2">
    <name type="scientific">Trichonephila clavata</name>
    <name type="common">Joro spider</name>
    <name type="synonym">Nephila clavata</name>
    <dbReference type="NCBI Taxonomy" id="2740835"/>
    <lineage>
        <taxon>Eukaryota</taxon>
        <taxon>Metazoa</taxon>
        <taxon>Ecdysozoa</taxon>
        <taxon>Arthropoda</taxon>
        <taxon>Chelicerata</taxon>
        <taxon>Arachnida</taxon>
        <taxon>Araneae</taxon>
        <taxon>Araneomorphae</taxon>
        <taxon>Entelegynae</taxon>
        <taxon>Araneoidea</taxon>
        <taxon>Nephilidae</taxon>
        <taxon>Trichonephila</taxon>
    </lineage>
</organism>
<sequence>MQVIRRLDTGERQSQTGAALNLATFTVRTILMNKEKNLSSATATTTSFAARITRSRNNTIDKMEKPLSIWNDYKIERNMSLS</sequence>
<gene>
    <name evidence="1" type="ORF">TNCT_223181</name>
</gene>
<dbReference type="AlphaFoldDB" id="A0A8X6J8V2"/>
<comment type="caution">
    <text evidence="1">The sequence shown here is derived from an EMBL/GenBank/DDBJ whole genome shotgun (WGS) entry which is preliminary data.</text>
</comment>
<name>A0A8X6J8V2_TRICU</name>
<dbReference type="EMBL" id="BMAO01004773">
    <property type="protein sequence ID" value="GFQ96840.1"/>
    <property type="molecule type" value="Genomic_DNA"/>
</dbReference>
<reference evidence="1" key="1">
    <citation type="submission" date="2020-07" db="EMBL/GenBank/DDBJ databases">
        <title>Multicomponent nature underlies the extraordinary mechanical properties of spider dragline silk.</title>
        <authorList>
            <person name="Kono N."/>
            <person name="Nakamura H."/>
            <person name="Mori M."/>
            <person name="Yoshida Y."/>
            <person name="Ohtoshi R."/>
            <person name="Malay A.D."/>
            <person name="Moran D.A.P."/>
            <person name="Tomita M."/>
            <person name="Numata K."/>
            <person name="Arakawa K."/>
        </authorList>
    </citation>
    <scope>NUCLEOTIDE SEQUENCE</scope>
</reference>
<dbReference type="Proteomes" id="UP000887116">
    <property type="component" value="Unassembled WGS sequence"/>
</dbReference>
<evidence type="ECO:0000313" key="2">
    <source>
        <dbReference type="Proteomes" id="UP000887116"/>
    </source>
</evidence>